<dbReference type="Pfam" id="PF13412">
    <property type="entry name" value="HTH_24"/>
    <property type="match status" value="1"/>
</dbReference>
<keyword evidence="1" id="KW-0805">Transcription regulation</keyword>
<sequence>MEIRKEILDILTKDAKIANRHIAAMLGIEEAKVAEEIKAMEDEGIILRYSAVLNTEVMGDLAPAEAFIELKVSPERDFGYNDIARRVYKFPEVTAVYLNSGRCDLIVKVEAKTMKAISQFVWEKLSVLEGVTSTETLFIMRKYKENGEILVEDEKEERLVVTP</sequence>
<dbReference type="PANTHER" id="PTHR43413">
    <property type="entry name" value="TRANSCRIPTIONAL REGULATOR, ASNC FAMILY"/>
    <property type="match status" value="1"/>
</dbReference>
<dbReference type="Pfam" id="PF01037">
    <property type="entry name" value="AsnC_trans_reg"/>
    <property type="match status" value="1"/>
</dbReference>
<evidence type="ECO:0000313" key="5">
    <source>
        <dbReference type="EMBL" id="MBC8539327.1"/>
    </source>
</evidence>
<dbReference type="SMART" id="SM00344">
    <property type="entry name" value="HTH_ASNC"/>
    <property type="match status" value="1"/>
</dbReference>
<dbReference type="InterPro" id="IPR036388">
    <property type="entry name" value="WH-like_DNA-bd_sf"/>
</dbReference>
<reference evidence="5" key="1">
    <citation type="submission" date="2020-08" db="EMBL/GenBank/DDBJ databases">
        <title>Genome public.</title>
        <authorList>
            <person name="Liu C."/>
            <person name="Sun Q."/>
        </authorList>
    </citation>
    <scope>NUCLEOTIDE SEQUENCE</scope>
    <source>
        <strain evidence="5">NSJ-63</strain>
    </source>
</reference>
<dbReference type="InterPro" id="IPR019887">
    <property type="entry name" value="Tscrpt_reg_AsnC/Lrp_C"/>
</dbReference>
<dbReference type="InterPro" id="IPR011008">
    <property type="entry name" value="Dimeric_a/b-barrel"/>
</dbReference>
<accession>A0A926HTB2</accession>
<feature type="domain" description="HTH asnC-type" evidence="4">
    <location>
        <begin position="1"/>
        <end position="81"/>
    </location>
</feature>
<dbReference type="InterPro" id="IPR050684">
    <property type="entry name" value="HTH-Siroheme_Decarb"/>
</dbReference>
<dbReference type="SUPFAM" id="SSF46785">
    <property type="entry name" value="Winged helix' DNA-binding domain"/>
    <property type="match status" value="1"/>
</dbReference>
<evidence type="ECO:0000313" key="6">
    <source>
        <dbReference type="Proteomes" id="UP000617951"/>
    </source>
</evidence>
<evidence type="ECO:0000259" key="4">
    <source>
        <dbReference type="PROSITE" id="PS50956"/>
    </source>
</evidence>
<dbReference type="InterPro" id="IPR036390">
    <property type="entry name" value="WH_DNA-bd_sf"/>
</dbReference>
<dbReference type="Gene3D" id="3.30.70.920">
    <property type="match status" value="1"/>
</dbReference>
<keyword evidence="3" id="KW-0804">Transcription</keyword>
<gene>
    <name evidence="5" type="ORF">H8693_10355</name>
</gene>
<dbReference type="PANTHER" id="PTHR43413:SF7">
    <property type="entry name" value="HTH-TYPE TRANSCRIPTIONAL REGULATOR PTR2"/>
    <property type="match status" value="1"/>
</dbReference>
<dbReference type="InterPro" id="IPR000485">
    <property type="entry name" value="AsnC-type_HTH_dom"/>
</dbReference>
<dbReference type="Proteomes" id="UP000617951">
    <property type="component" value="Unassembled WGS sequence"/>
</dbReference>
<name>A0A926HTB2_9FIRM</name>
<comment type="caution">
    <text evidence="5">The sequence shown here is derived from an EMBL/GenBank/DDBJ whole genome shotgun (WGS) entry which is preliminary data.</text>
</comment>
<dbReference type="Gene3D" id="1.10.10.10">
    <property type="entry name" value="Winged helix-like DNA-binding domain superfamily/Winged helix DNA-binding domain"/>
    <property type="match status" value="1"/>
</dbReference>
<dbReference type="PROSITE" id="PS50956">
    <property type="entry name" value="HTH_ASNC_2"/>
    <property type="match status" value="1"/>
</dbReference>
<evidence type="ECO:0000256" key="2">
    <source>
        <dbReference type="ARBA" id="ARBA00023125"/>
    </source>
</evidence>
<dbReference type="InterPro" id="IPR019888">
    <property type="entry name" value="Tscrpt_reg_AsnC-like"/>
</dbReference>
<evidence type="ECO:0000256" key="1">
    <source>
        <dbReference type="ARBA" id="ARBA00023015"/>
    </source>
</evidence>
<dbReference type="EMBL" id="JACRSS010000006">
    <property type="protein sequence ID" value="MBC8539327.1"/>
    <property type="molecule type" value="Genomic_DNA"/>
</dbReference>
<dbReference type="AlphaFoldDB" id="A0A926HTB2"/>
<protein>
    <submittedName>
        <fullName evidence="5">Lrp/AsnC family transcriptional regulator</fullName>
    </submittedName>
</protein>
<keyword evidence="6" id="KW-1185">Reference proteome</keyword>
<proteinExistence type="predicted"/>
<dbReference type="SUPFAM" id="SSF54909">
    <property type="entry name" value="Dimeric alpha+beta barrel"/>
    <property type="match status" value="1"/>
</dbReference>
<evidence type="ECO:0000256" key="3">
    <source>
        <dbReference type="ARBA" id="ARBA00023163"/>
    </source>
</evidence>
<dbReference type="GO" id="GO:0043565">
    <property type="term" value="F:sequence-specific DNA binding"/>
    <property type="evidence" value="ECO:0007669"/>
    <property type="project" value="InterPro"/>
</dbReference>
<dbReference type="RefSeq" id="WP_249280912.1">
    <property type="nucleotide sequence ID" value="NZ_JACRSS010000006.1"/>
</dbReference>
<organism evidence="5 6">
    <name type="scientific">Guopingia tenuis</name>
    <dbReference type="NCBI Taxonomy" id="2763656"/>
    <lineage>
        <taxon>Bacteria</taxon>
        <taxon>Bacillati</taxon>
        <taxon>Bacillota</taxon>
        <taxon>Clostridia</taxon>
        <taxon>Christensenellales</taxon>
        <taxon>Christensenellaceae</taxon>
        <taxon>Guopingia</taxon>
    </lineage>
</organism>
<keyword evidence="2" id="KW-0238">DNA-binding</keyword>